<protein>
    <submittedName>
        <fullName evidence="5">Metal ABC transporter substrate-binding protein</fullName>
    </submittedName>
</protein>
<dbReference type="RefSeq" id="WP_004265075.1">
    <property type="nucleotide sequence ID" value="NZ_CP031003.1"/>
</dbReference>
<evidence type="ECO:0000256" key="3">
    <source>
        <dbReference type="ARBA" id="ARBA00022723"/>
    </source>
</evidence>
<keyword evidence="3" id="KW-0479">Metal-binding</keyword>
<dbReference type="Pfam" id="PF01297">
    <property type="entry name" value="ZnuA"/>
    <property type="match status" value="1"/>
</dbReference>
<dbReference type="AlphaFoldDB" id="A0A385AFX2"/>
<sequence length="295" mass="32583">MRKKGLEIMAGILLLMLLVAGCGQSTKKASGIQVVSSLDFYGEAAQAVLGNQGHVTSIINSPSLDPHSYEATTNDAKLVAKADVVIQNGLGYDSWLNKVVKSAQPDDQTVLTVSQLMKQSNGANEHLWYDLKTMPTLTKRLVTEFSKRDPKHKATYQQNGAVYLKKLASLDAQLQQLKVQAKGKQVAVSEPVFDYALAEMGYKVANQHFAKAIEDGTDPSPKDITTMRDLIKTHQIAFLVINKQEESPIIKQMHELADKEGVPVVQVTETLPAKKTYLTWMQQQFDAVRKAQDSK</sequence>
<dbReference type="GO" id="GO:0030001">
    <property type="term" value="P:metal ion transport"/>
    <property type="evidence" value="ECO:0007669"/>
    <property type="project" value="InterPro"/>
</dbReference>
<evidence type="ECO:0000256" key="2">
    <source>
        <dbReference type="ARBA" id="ARBA00022448"/>
    </source>
</evidence>
<name>A0A385AFX2_LATCU</name>
<dbReference type="PANTHER" id="PTHR42953:SF1">
    <property type="entry name" value="METAL-BINDING PROTEIN HI_0362-RELATED"/>
    <property type="match status" value="1"/>
</dbReference>
<dbReference type="EMBL" id="CP031003">
    <property type="protein sequence ID" value="AXN36521.1"/>
    <property type="molecule type" value="Genomic_DNA"/>
</dbReference>
<comment type="subcellular location">
    <subcellularLocation>
        <location evidence="1">Cell envelope</location>
    </subcellularLocation>
</comment>
<keyword evidence="2" id="KW-0813">Transport</keyword>
<keyword evidence="4" id="KW-0732">Signal</keyword>
<dbReference type="InterPro" id="IPR050492">
    <property type="entry name" value="Bact_metal-bind_prot9"/>
</dbReference>
<gene>
    <name evidence="5" type="ORF">DT351_09330</name>
</gene>
<dbReference type="PANTHER" id="PTHR42953">
    <property type="entry name" value="HIGH-AFFINITY ZINC UPTAKE SYSTEM PROTEIN ZNUA-RELATED"/>
    <property type="match status" value="1"/>
</dbReference>
<dbReference type="Proteomes" id="UP000257607">
    <property type="component" value="Chromosome"/>
</dbReference>
<dbReference type="SUPFAM" id="SSF53807">
    <property type="entry name" value="Helical backbone' metal receptor"/>
    <property type="match status" value="1"/>
</dbReference>
<evidence type="ECO:0000256" key="4">
    <source>
        <dbReference type="ARBA" id="ARBA00022729"/>
    </source>
</evidence>
<proteinExistence type="predicted"/>
<dbReference type="PROSITE" id="PS51257">
    <property type="entry name" value="PROKAR_LIPOPROTEIN"/>
    <property type="match status" value="1"/>
</dbReference>
<evidence type="ECO:0000313" key="6">
    <source>
        <dbReference type="Proteomes" id="UP000257607"/>
    </source>
</evidence>
<reference evidence="5 6" key="1">
    <citation type="submission" date="2018-07" db="EMBL/GenBank/DDBJ databases">
        <title>Lactobacillus curvatus genome sequence.</title>
        <authorList>
            <person name="Prechtl R."/>
        </authorList>
    </citation>
    <scope>NUCLEOTIDE SEQUENCE [LARGE SCALE GENOMIC DNA]</scope>
    <source>
        <strain evidence="5 6">TMW 1.1928</strain>
    </source>
</reference>
<dbReference type="Gene3D" id="3.40.50.1980">
    <property type="entry name" value="Nitrogenase molybdenum iron protein domain"/>
    <property type="match status" value="2"/>
</dbReference>
<dbReference type="InterPro" id="IPR006127">
    <property type="entry name" value="ZnuA-like"/>
</dbReference>
<evidence type="ECO:0000256" key="1">
    <source>
        <dbReference type="ARBA" id="ARBA00004196"/>
    </source>
</evidence>
<organism evidence="5 6">
    <name type="scientific">Latilactobacillus curvatus</name>
    <name type="common">Lactobacillus curvatus</name>
    <dbReference type="NCBI Taxonomy" id="28038"/>
    <lineage>
        <taxon>Bacteria</taxon>
        <taxon>Bacillati</taxon>
        <taxon>Bacillota</taxon>
        <taxon>Bacilli</taxon>
        <taxon>Lactobacillales</taxon>
        <taxon>Lactobacillaceae</taxon>
        <taxon>Latilactobacillus</taxon>
    </lineage>
</organism>
<accession>A0A385AFX2</accession>
<dbReference type="GO" id="GO:0030313">
    <property type="term" value="C:cell envelope"/>
    <property type="evidence" value="ECO:0007669"/>
    <property type="project" value="UniProtKB-SubCell"/>
</dbReference>
<evidence type="ECO:0000313" key="5">
    <source>
        <dbReference type="EMBL" id="AXN36521.1"/>
    </source>
</evidence>
<dbReference type="GO" id="GO:0046872">
    <property type="term" value="F:metal ion binding"/>
    <property type="evidence" value="ECO:0007669"/>
    <property type="project" value="UniProtKB-KW"/>
</dbReference>